<dbReference type="Gene3D" id="1.10.443.10">
    <property type="entry name" value="Intergrase catalytic core"/>
    <property type="match status" value="1"/>
</dbReference>
<sequence length="276" mass="32452">MGTFKKGNNWFIDYYVNGRRKRESVGPSKELAQIVLKKRKVQIAENKFLDVRKQKRIHFRDMARLYLESYSKPNKRSWDRDELSIKHLNTFFGNKYLHEITALDIENYKIERRQKVSPATVNRELACLKHMYAKAIEWGKIASSPASKVKKFREPNHRVRYLEEEEIERLHEACSEHLKPIIAVALNTGMRKGEILDLKWVDVNLRTRVISILNSKNCEKREIPINEDLARTLLAVPKNPKSPYVFCKEDGMPYREVKVGFRAALRKGKDQKFPIP</sequence>
<dbReference type="EMBL" id="BART01015262">
    <property type="protein sequence ID" value="GAG82220.1"/>
    <property type="molecule type" value="Genomic_DNA"/>
</dbReference>
<dbReference type="InterPro" id="IPR044068">
    <property type="entry name" value="CB"/>
</dbReference>
<feature type="domain" description="Core-binding (CB)" evidence="5">
    <location>
        <begin position="61"/>
        <end position="136"/>
    </location>
</feature>
<comment type="caution">
    <text evidence="6">The sequence shown here is derived from an EMBL/GenBank/DDBJ whole genome shotgun (WGS) entry which is preliminary data.</text>
</comment>
<gene>
    <name evidence="6" type="ORF">S01H4_29687</name>
</gene>
<evidence type="ECO:0000256" key="1">
    <source>
        <dbReference type="ARBA" id="ARBA00008857"/>
    </source>
</evidence>
<dbReference type="GO" id="GO:0015074">
    <property type="term" value="P:DNA integration"/>
    <property type="evidence" value="ECO:0007669"/>
    <property type="project" value="InterPro"/>
</dbReference>
<dbReference type="PROSITE" id="PS51900">
    <property type="entry name" value="CB"/>
    <property type="match status" value="1"/>
</dbReference>
<organism evidence="6">
    <name type="scientific">marine sediment metagenome</name>
    <dbReference type="NCBI Taxonomy" id="412755"/>
    <lineage>
        <taxon>unclassified sequences</taxon>
        <taxon>metagenomes</taxon>
        <taxon>ecological metagenomes</taxon>
    </lineage>
</organism>
<dbReference type="InterPro" id="IPR050090">
    <property type="entry name" value="Tyrosine_recombinase_XerCD"/>
</dbReference>
<evidence type="ECO:0000256" key="2">
    <source>
        <dbReference type="ARBA" id="ARBA00023125"/>
    </source>
</evidence>
<dbReference type="AlphaFoldDB" id="X1AHX3"/>
<keyword evidence="2" id="KW-0238">DNA-binding</keyword>
<evidence type="ECO:0008006" key="7">
    <source>
        <dbReference type="Google" id="ProtNLM"/>
    </source>
</evidence>
<dbReference type="Pfam" id="PF00589">
    <property type="entry name" value="Phage_integrase"/>
    <property type="match status" value="1"/>
</dbReference>
<dbReference type="GO" id="GO:0006310">
    <property type="term" value="P:DNA recombination"/>
    <property type="evidence" value="ECO:0007669"/>
    <property type="project" value="UniProtKB-KW"/>
</dbReference>
<dbReference type="InterPro" id="IPR010998">
    <property type="entry name" value="Integrase_recombinase_N"/>
</dbReference>
<dbReference type="Gene3D" id="1.10.150.130">
    <property type="match status" value="1"/>
</dbReference>
<dbReference type="InterPro" id="IPR011010">
    <property type="entry name" value="DNA_brk_join_enz"/>
</dbReference>
<reference evidence="6" key="1">
    <citation type="journal article" date="2014" name="Front. Microbiol.">
        <title>High frequency of phylogenetically diverse reductive dehalogenase-homologous genes in deep subseafloor sedimentary metagenomes.</title>
        <authorList>
            <person name="Kawai M."/>
            <person name="Futagami T."/>
            <person name="Toyoda A."/>
            <person name="Takaki Y."/>
            <person name="Nishi S."/>
            <person name="Hori S."/>
            <person name="Arai W."/>
            <person name="Tsubouchi T."/>
            <person name="Morono Y."/>
            <person name="Uchiyama I."/>
            <person name="Ito T."/>
            <person name="Fujiyama A."/>
            <person name="Inagaki F."/>
            <person name="Takami H."/>
        </authorList>
    </citation>
    <scope>NUCLEOTIDE SEQUENCE</scope>
    <source>
        <strain evidence="6">Expedition CK06-06</strain>
    </source>
</reference>
<dbReference type="InterPro" id="IPR002104">
    <property type="entry name" value="Integrase_catalytic"/>
</dbReference>
<evidence type="ECO:0000256" key="3">
    <source>
        <dbReference type="ARBA" id="ARBA00023172"/>
    </source>
</evidence>
<dbReference type="Pfam" id="PF24624">
    <property type="entry name" value="Int_N"/>
    <property type="match status" value="1"/>
</dbReference>
<dbReference type="PANTHER" id="PTHR30349">
    <property type="entry name" value="PHAGE INTEGRASE-RELATED"/>
    <property type="match status" value="1"/>
</dbReference>
<proteinExistence type="inferred from homology"/>
<evidence type="ECO:0000259" key="4">
    <source>
        <dbReference type="PROSITE" id="PS51898"/>
    </source>
</evidence>
<dbReference type="SUPFAM" id="SSF56349">
    <property type="entry name" value="DNA breaking-rejoining enzymes"/>
    <property type="match status" value="1"/>
</dbReference>
<dbReference type="GO" id="GO:0003677">
    <property type="term" value="F:DNA binding"/>
    <property type="evidence" value="ECO:0007669"/>
    <property type="project" value="UniProtKB-KW"/>
</dbReference>
<evidence type="ECO:0000313" key="6">
    <source>
        <dbReference type="EMBL" id="GAG82220.1"/>
    </source>
</evidence>
<name>X1AHX3_9ZZZZ</name>
<protein>
    <recommendedName>
        <fullName evidence="7">Tyr recombinase domain-containing protein</fullName>
    </recommendedName>
</protein>
<evidence type="ECO:0000259" key="5">
    <source>
        <dbReference type="PROSITE" id="PS51900"/>
    </source>
</evidence>
<keyword evidence="3" id="KW-0233">DNA recombination</keyword>
<dbReference type="InterPro" id="IPR057084">
    <property type="entry name" value="Int_N"/>
</dbReference>
<feature type="domain" description="Tyr recombinase" evidence="4">
    <location>
        <begin position="157"/>
        <end position="276"/>
    </location>
</feature>
<dbReference type="InterPro" id="IPR013762">
    <property type="entry name" value="Integrase-like_cat_sf"/>
</dbReference>
<dbReference type="PROSITE" id="PS51898">
    <property type="entry name" value="TYR_RECOMBINASE"/>
    <property type="match status" value="1"/>
</dbReference>
<comment type="similarity">
    <text evidence="1">Belongs to the 'phage' integrase family.</text>
</comment>
<accession>X1AHX3</accession>
<dbReference type="PANTHER" id="PTHR30349:SF64">
    <property type="entry name" value="PROPHAGE INTEGRASE INTD-RELATED"/>
    <property type="match status" value="1"/>
</dbReference>